<feature type="transmembrane region" description="Helical" evidence="1">
    <location>
        <begin position="64"/>
        <end position="85"/>
    </location>
</feature>
<dbReference type="EMBL" id="JAVFKM010000004">
    <property type="protein sequence ID" value="MEF3113489.1"/>
    <property type="molecule type" value="Genomic_DNA"/>
</dbReference>
<name>A0ABU7WPP6_9ACTN</name>
<keyword evidence="3" id="KW-1185">Reference proteome</keyword>
<evidence type="ECO:0008006" key="4">
    <source>
        <dbReference type="Google" id="ProtNLM"/>
    </source>
</evidence>
<evidence type="ECO:0000313" key="2">
    <source>
        <dbReference type="EMBL" id="MEF3113489.1"/>
    </source>
</evidence>
<feature type="transmembrane region" description="Helical" evidence="1">
    <location>
        <begin position="31"/>
        <end position="57"/>
    </location>
</feature>
<sequence length="127" mass="13593">MTTTLEPPGARTRTRTRAGRRVPLSLSVSAWAVPVMVVGQFALLSGIPVAIALAGALRRVRDRAVRWAAALLAVTYVVPLTVWLARADPAQSLSKDMHPAFAVLTVVASAALVVTLHRARTRRPTAH</sequence>
<gene>
    <name evidence="2" type="ORF">RB636_09795</name>
</gene>
<dbReference type="RefSeq" id="WP_331786119.1">
    <property type="nucleotide sequence ID" value="NZ_JAVFKM010000004.1"/>
</dbReference>
<keyword evidence="1" id="KW-0812">Transmembrane</keyword>
<proteinExistence type="predicted"/>
<dbReference type="Proteomes" id="UP001348265">
    <property type="component" value="Unassembled WGS sequence"/>
</dbReference>
<evidence type="ECO:0000256" key="1">
    <source>
        <dbReference type="SAM" id="Phobius"/>
    </source>
</evidence>
<protein>
    <recommendedName>
        <fullName evidence="4">Integral membrane protein</fullName>
    </recommendedName>
</protein>
<comment type="caution">
    <text evidence="2">The sequence shown here is derived from an EMBL/GenBank/DDBJ whole genome shotgun (WGS) entry which is preliminary data.</text>
</comment>
<reference evidence="2 3" key="1">
    <citation type="submission" date="2023-08" db="EMBL/GenBank/DDBJ databases">
        <authorList>
            <person name="Sharma P."/>
            <person name="Verma V."/>
            <person name="Mohan M.K."/>
            <person name="Dubey A.K."/>
        </authorList>
    </citation>
    <scope>NUCLEOTIDE SEQUENCE [LARGE SCALE GENOMIC DNA]</scope>
    <source>
        <strain evidence="2 3">ADP4</strain>
    </source>
</reference>
<accession>A0ABU7WPP6</accession>
<keyword evidence="1" id="KW-0472">Membrane</keyword>
<keyword evidence="1" id="KW-1133">Transmembrane helix</keyword>
<organism evidence="2 3">
    <name type="scientific">Streptomyces chrestomyceticus</name>
    <dbReference type="NCBI Taxonomy" id="68185"/>
    <lineage>
        <taxon>Bacteria</taxon>
        <taxon>Bacillati</taxon>
        <taxon>Actinomycetota</taxon>
        <taxon>Actinomycetes</taxon>
        <taxon>Kitasatosporales</taxon>
        <taxon>Streptomycetaceae</taxon>
        <taxon>Streptomyces</taxon>
    </lineage>
</organism>
<feature type="transmembrane region" description="Helical" evidence="1">
    <location>
        <begin position="97"/>
        <end position="116"/>
    </location>
</feature>
<evidence type="ECO:0000313" key="3">
    <source>
        <dbReference type="Proteomes" id="UP001348265"/>
    </source>
</evidence>